<dbReference type="EMBL" id="BRXW01000095">
    <property type="protein sequence ID" value="GMI06088.1"/>
    <property type="molecule type" value="Genomic_DNA"/>
</dbReference>
<accession>A0A9W7CHT0</accession>
<feature type="region of interest" description="Disordered" evidence="1">
    <location>
        <begin position="56"/>
        <end position="83"/>
    </location>
</feature>
<dbReference type="Proteomes" id="UP001165122">
    <property type="component" value="Unassembled WGS sequence"/>
</dbReference>
<gene>
    <name evidence="2" type="ORF">TrLO_g2303</name>
</gene>
<evidence type="ECO:0000313" key="3">
    <source>
        <dbReference type="Proteomes" id="UP001165122"/>
    </source>
</evidence>
<sequence length="83" mass="9157">MSSKFASLLKPRWSLSSLNLKSSSPSSSSILKFVDYINDKIETDNKQKFDHKGLEVNRMNQEGGSGSVKTSSSNLGGYVVTRR</sequence>
<reference evidence="3" key="1">
    <citation type="journal article" date="2023" name="Commun. Biol.">
        <title>Genome analysis of Parmales, the sister group of diatoms, reveals the evolutionary specialization of diatoms from phago-mixotrophs to photoautotrophs.</title>
        <authorList>
            <person name="Ban H."/>
            <person name="Sato S."/>
            <person name="Yoshikawa S."/>
            <person name="Yamada K."/>
            <person name="Nakamura Y."/>
            <person name="Ichinomiya M."/>
            <person name="Sato N."/>
            <person name="Blanc-Mathieu R."/>
            <person name="Endo H."/>
            <person name="Kuwata A."/>
            <person name="Ogata H."/>
        </authorList>
    </citation>
    <scope>NUCLEOTIDE SEQUENCE [LARGE SCALE GENOMIC DNA]</scope>
    <source>
        <strain evidence="3">NIES 3700</strain>
    </source>
</reference>
<name>A0A9W7CHT0_9STRA</name>
<dbReference type="AlphaFoldDB" id="A0A9W7CHT0"/>
<proteinExistence type="predicted"/>
<keyword evidence="3" id="KW-1185">Reference proteome</keyword>
<comment type="caution">
    <text evidence="2">The sequence shown here is derived from an EMBL/GenBank/DDBJ whole genome shotgun (WGS) entry which is preliminary data.</text>
</comment>
<protein>
    <submittedName>
        <fullName evidence="2">Uncharacterized protein</fullName>
    </submittedName>
</protein>
<evidence type="ECO:0000313" key="2">
    <source>
        <dbReference type="EMBL" id="GMI06088.1"/>
    </source>
</evidence>
<evidence type="ECO:0000256" key="1">
    <source>
        <dbReference type="SAM" id="MobiDB-lite"/>
    </source>
</evidence>
<organism evidence="2 3">
    <name type="scientific">Triparma laevis f. longispina</name>
    <dbReference type="NCBI Taxonomy" id="1714387"/>
    <lineage>
        <taxon>Eukaryota</taxon>
        <taxon>Sar</taxon>
        <taxon>Stramenopiles</taxon>
        <taxon>Ochrophyta</taxon>
        <taxon>Bolidophyceae</taxon>
        <taxon>Parmales</taxon>
        <taxon>Triparmaceae</taxon>
        <taxon>Triparma</taxon>
    </lineage>
</organism>
<feature type="compositionally biased region" description="Polar residues" evidence="1">
    <location>
        <begin position="58"/>
        <end position="75"/>
    </location>
</feature>